<proteinExistence type="inferred from homology"/>
<comment type="cofactor">
    <cofactor evidence="1 6">
        <name>heme</name>
        <dbReference type="ChEBI" id="CHEBI:30413"/>
    </cofactor>
</comment>
<protein>
    <recommendedName>
        <fullName evidence="10">Cytochrome P450</fullName>
    </recommendedName>
</protein>
<comment type="similarity">
    <text evidence="2 7">Belongs to the cytochrome P450 family.</text>
</comment>
<dbReference type="AlphaFoldDB" id="A0AAD9T1Y1"/>
<evidence type="ECO:0000256" key="5">
    <source>
        <dbReference type="ARBA" id="ARBA00023004"/>
    </source>
</evidence>
<evidence type="ECO:0000256" key="6">
    <source>
        <dbReference type="PIRSR" id="PIRSR602403-1"/>
    </source>
</evidence>
<keyword evidence="4 7" id="KW-0560">Oxidoreductase</keyword>
<dbReference type="EMBL" id="JAUBYV010000004">
    <property type="protein sequence ID" value="KAK2627084.1"/>
    <property type="molecule type" value="Genomic_DNA"/>
</dbReference>
<keyword evidence="7" id="KW-0503">Monooxygenase</keyword>
<dbReference type="GO" id="GO:0005506">
    <property type="term" value="F:iron ion binding"/>
    <property type="evidence" value="ECO:0007669"/>
    <property type="project" value="InterPro"/>
</dbReference>
<dbReference type="InterPro" id="IPR017972">
    <property type="entry name" value="Cyt_P450_CS"/>
</dbReference>
<accession>A0AAD9T1Y1</accession>
<dbReference type="PANTHER" id="PTHR46206">
    <property type="entry name" value="CYTOCHROME P450"/>
    <property type="match status" value="1"/>
</dbReference>
<evidence type="ECO:0000256" key="3">
    <source>
        <dbReference type="ARBA" id="ARBA00022723"/>
    </source>
</evidence>
<dbReference type="CDD" id="cd11041">
    <property type="entry name" value="CYP503A1-like"/>
    <property type="match status" value="1"/>
</dbReference>
<keyword evidence="3 6" id="KW-0479">Metal-binding</keyword>
<keyword evidence="9" id="KW-1185">Reference proteome</keyword>
<evidence type="ECO:0000256" key="7">
    <source>
        <dbReference type="RuleBase" id="RU000461"/>
    </source>
</evidence>
<feature type="binding site" description="axial binding residue" evidence="6">
    <location>
        <position position="293"/>
    </location>
    <ligand>
        <name>heme</name>
        <dbReference type="ChEBI" id="CHEBI:30413"/>
    </ligand>
    <ligandPart>
        <name>Fe</name>
        <dbReference type="ChEBI" id="CHEBI:18248"/>
    </ligandPart>
</feature>
<reference evidence="8" key="1">
    <citation type="submission" date="2023-06" db="EMBL/GenBank/DDBJ databases">
        <title>Draft genome of Marssonina rosae.</title>
        <authorList>
            <person name="Cheng Q."/>
        </authorList>
    </citation>
    <scope>NUCLEOTIDE SEQUENCE</scope>
    <source>
        <strain evidence="8">R4</strain>
    </source>
</reference>
<sequence>MIEELSFVMPRHFSTCTDWTPLEPSPPLVQIVASLTARVFVGPTLCRSPLWLSTTISYARDVFLAAAILKQFPPMLRSTCKFLIPQIWSIRRHNRVAAKIVEEVLSYGAAEDGDATRGIWELLPEDLRSDFDFQGRGQLGLAAAGIHTTARLLTNAVYNLATYPECIFALREELERVRGETGDSWTVEKLGKLWKMDSFLRETLRVHAGGVTAFRRKVLRPLTLSTGLHIPAGSYLSAPSSSISLDPRFFACASTFQPWRASDLRSSSPAASSKQMSSIDTSSLHFGLGKHACPGRFFAAVEAKLVLATLLERYDFGLQEGGERPMDRVVSGLQFPKAGVVILLKSRGS</sequence>
<dbReference type="PROSITE" id="PS00086">
    <property type="entry name" value="CYTOCHROME_P450"/>
    <property type="match status" value="1"/>
</dbReference>
<evidence type="ECO:0000313" key="8">
    <source>
        <dbReference type="EMBL" id="KAK2627084.1"/>
    </source>
</evidence>
<organism evidence="8 9">
    <name type="scientific">Diplocarpon rosae</name>
    <dbReference type="NCBI Taxonomy" id="946125"/>
    <lineage>
        <taxon>Eukaryota</taxon>
        <taxon>Fungi</taxon>
        <taxon>Dikarya</taxon>
        <taxon>Ascomycota</taxon>
        <taxon>Pezizomycotina</taxon>
        <taxon>Leotiomycetes</taxon>
        <taxon>Helotiales</taxon>
        <taxon>Drepanopezizaceae</taxon>
        <taxon>Diplocarpon</taxon>
    </lineage>
</organism>
<evidence type="ECO:0000256" key="2">
    <source>
        <dbReference type="ARBA" id="ARBA00010617"/>
    </source>
</evidence>
<evidence type="ECO:0008006" key="10">
    <source>
        <dbReference type="Google" id="ProtNLM"/>
    </source>
</evidence>
<dbReference type="Proteomes" id="UP001285354">
    <property type="component" value="Unassembled WGS sequence"/>
</dbReference>
<dbReference type="GO" id="GO:0016705">
    <property type="term" value="F:oxidoreductase activity, acting on paired donors, with incorporation or reduction of molecular oxygen"/>
    <property type="evidence" value="ECO:0007669"/>
    <property type="project" value="InterPro"/>
</dbReference>
<dbReference type="Pfam" id="PF00067">
    <property type="entry name" value="p450"/>
    <property type="match status" value="1"/>
</dbReference>
<dbReference type="InterPro" id="IPR036396">
    <property type="entry name" value="Cyt_P450_sf"/>
</dbReference>
<gene>
    <name evidence="8" type="ORF">QTJ16_003050</name>
</gene>
<name>A0AAD9T1Y1_9HELO</name>
<evidence type="ECO:0000313" key="9">
    <source>
        <dbReference type="Proteomes" id="UP001285354"/>
    </source>
</evidence>
<dbReference type="SUPFAM" id="SSF48264">
    <property type="entry name" value="Cytochrome P450"/>
    <property type="match status" value="1"/>
</dbReference>
<keyword evidence="5 6" id="KW-0408">Iron</keyword>
<evidence type="ECO:0000256" key="4">
    <source>
        <dbReference type="ARBA" id="ARBA00023002"/>
    </source>
</evidence>
<evidence type="ECO:0000256" key="1">
    <source>
        <dbReference type="ARBA" id="ARBA00001971"/>
    </source>
</evidence>
<dbReference type="GO" id="GO:0020037">
    <property type="term" value="F:heme binding"/>
    <property type="evidence" value="ECO:0007669"/>
    <property type="project" value="InterPro"/>
</dbReference>
<dbReference type="InterPro" id="IPR001128">
    <property type="entry name" value="Cyt_P450"/>
</dbReference>
<dbReference type="PRINTS" id="PR00385">
    <property type="entry name" value="P450"/>
</dbReference>
<keyword evidence="6 7" id="KW-0349">Heme</keyword>
<dbReference type="Gene3D" id="1.10.630.10">
    <property type="entry name" value="Cytochrome P450"/>
    <property type="match status" value="1"/>
</dbReference>
<dbReference type="InterPro" id="IPR002403">
    <property type="entry name" value="Cyt_P450_E_grp-IV"/>
</dbReference>
<dbReference type="PRINTS" id="PR00465">
    <property type="entry name" value="EP450IV"/>
</dbReference>
<dbReference type="GO" id="GO:0004497">
    <property type="term" value="F:monooxygenase activity"/>
    <property type="evidence" value="ECO:0007669"/>
    <property type="project" value="UniProtKB-KW"/>
</dbReference>
<comment type="caution">
    <text evidence="8">The sequence shown here is derived from an EMBL/GenBank/DDBJ whole genome shotgun (WGS) entry which is preliminary data.</text>
</comment>